<organism evidence="1 2">
    <name type="scientific">Paxillus rubicundulus Ve08.2h10</name>
    <dbReference type="NCBI Taxonomy" id="930991"/>
    <lineage>
        <taxon>Eukaryota</taxon>
        <taxon>Fungi</taxon>
        <taxon>Dikarya</taxon>
        <taxon>Basidiomycota</taxon>
        <taxon>Agaricomycotina</taxon>
        <taxon>Agaricomycetes</taxon>
        <taxon>Agaricomycetidae</taxon>
        <taxon>Boletales</taxon>
        <taxon>Paxilineae</taxon>
        <taxon>Paxillaceae</taxon>
        <taxon>Paxillus</taxon>
    </lineage>
</organism>
<dbReference type="EMBL" id="KN825224">
    <property type="protein sequence ID" value="KIK92989.1"/>
    <property type="molecule type" value="Genomic_DNA"/>
</dbReference>
<accession>A0A0D0E040</accession>
<dbReference type="AlphaFoldDB" id="A0A0D0E040"/>
<keyword evidence="2" id="KW-1185">Reference proteome</keyword>
<reference evidence="2" key="2">
    <citation type="submission" date="2015-01" db="EMBL/GenBank/DDBJ databases">
        <title>Evolutionary Origins and Diversification of the Mycorrhizal Mutualists.</title>
        <authorList>
            <consortium name="DOE Joint Genome Institute"/>
            <consortium name="Mycorrhizal Genomics Consortium"/>
            <person name="Kohler A."/>
            <person name="Kuo A."/>
            <person name="Nagy L.G."/>
            <person name="Floudas D."/>
            <person name="Copeland A."/>
            <person name="Barry K.W."/>
            <person name="Cichocki N."/>
            <person name="Veneault-Fourrey C."/>
            <person name="LaButti K."/>
            <person name="Lindquist E.A."/>
            <person name="Lipzen A."/>
            <person name="Lundell T."/>
            <person name="Morin E."/>
            <person name="Murat C."/>
            <person name="Riley R."/>
            <person name="Ohm R."/>
            <person name="Sun H."/>
            <person name="Tunlid A."/>
            <person name="Henrissat B."/>
            <person name="Grigoriev I.V."/>
            <person name="Hibbett D.S."/>
            <person name="Martin F."/>
        </authorList>
    </citation>
    <scope>NUCLEOTIDE SEQUENCE [LARGE SCALE GENOMIC DNA]</scope>
    <source>
        <strain evidence="2">Ve08.2h10</strain>
    </source>
</reference>
<dbReference type="Proteomes" id="UP000054538">
    <property type="component" value="Unassembled WGS sequence"/>
</dbReference>
<gene>
    <name evidence="1" type="ORF">PAXRUDRAFT_829448</name>
</gene>
<evidence type="ECO:0000313" key="2">
    <source>
        <dbReference type="Proteomes" id="UP000054538"/>
    </source>
</evidence>
<sequence>MSFLSPHSSLRQLETQSVRRLELLEAWSEKLGGHFGKAIVEELCSGKKVQAH</sequence>
<dbReference type="HOGENOM" id="CLU_3087901_0_0_1"/>
<evidence type="ECO:0000313" key="1">
    <source>
        <dbReference type="EMBL" id="KIK92989.1"/>
    </source>
</evidence>
<proteinExistence type="predicted"/>
<dbReference type="InParanoid" id="A0A0D0E040"/>
<name>A0A0D0E040_9AGAM</name>
<reference evidence="1 2" key="1">
    <citation type="submission" date="2014-04" db="EMBL/GenBank/DDBJ databases">
        <authorList>
            <consortium name="DOE Joint Genome Institute"/>
            <person name="Kuo A."/>
            <person name="Kohler A."/>
            <person name="Jargeat P."/>
            <person name="Nagy L.G."/>
            <person name="Floudas D."/>
            <person name="Copeland A."/>
            <person name="Barry K.W."/>
            <person name="Cichocki N."/>
            <person name="Veneault-Fourrey C."/>
            <person name="LaButti K."/>
            <person name="Lindquist E.A."/>
            <person name="Lipzen A."/>
            <person name="Lundell T."/>
            <person name="Morin E."/>
            <person name="Murat C."/>
            <person name="Sun H."/>
            <person name="Tunlid A."/>
            <person name="Henrissat B."/>
            <person name="Grigoriev I.V."/>
            <person name="Hibbett D.S."/>
            <person name="Martin F."/>
            <person name="Nordberg H.P."/>
            <person name="Cantor M.N."/>
            <person name="Hua S.X."/>
        </authorList>
    </citation>
    <scope>NUCLEOTIDE SEQUENCE [LARGE SCALE GENOMIC DNA]</scope>
    <source>
        <strain evidence="1 2">Ve08.2h10</strain>
    </source>
</reference>
<protein>
    <submittedName>
        <fullName evidence="1">Uncharacterized protein</fullName>
    </submittedName>
</protein>